<dbReference type="PANTHER" id="PTHR12526:SF510">
    <property type="entry name" value="D-INOSITOL 3-PHOSPHATE GLYCOSYLTRANSFERASE"/>
    <property type="match status" value="1"/>
</dbReference>
<protein>
    <submittedName>
        <fullName evidence="3">Glycosyltransferase</fullName>
    </submittedName>
</protein>
<dbReference type="PANTHER" id="PTHR12526">
    <property type="entry name" value="GLYCOSYLTRANSFERASE"/>
    <property type="match status" value="1"/>
</dbReference>
<keyword evidence="1" id="KW-0328">Glycosyltransferase</keyword>
<comment type="caution">
    <text evidence="3">The sequence shown here is derived from an EMBL/GenBank/DDBJ whole genome shotgun (WGS) entry which is preliminary data.</text>
</comment>
<dbReference type="Gene3D" id="3.40.50.2000">
    <property type="entry name" value="Glycogen Phosphorylase B"/>
    <property type="match status" value="1"/>
</dbReference>
<organism evidence="3 4">
    <name type="scientific">Paracoccus siganidrum</name>
    <dbReference type="NCBI Taxonomy" id="1276757"/>
    <lineage>
        <taxon>Bacteria</taxon>
        <taxon>Pseudomonadati</taxon>
        <taxon>Pseudomonadota</taxon>
        <taxon>Alphaproteobacteria</taxon>
        <taxon>Rhodobacterales</taxon>
        <taxon>Paracoccaceae</taxon>
        <taxon>Paracoccus</taxon>
    </lineage>
</organism>
<dbReference type="SUPFAM" id="SSF53756">
    <property type="entry name" value="UDP-Glycosyltransferase/glycogen phosphorylase"/>
    <property type="match status" value="1"/>
</dbReference>
<evidence type="ECO:0000256" key="1">
    <source>
        <dbReference type="ARBA" id="ARBA00022676"/>
    </source>
</evidence>
<reference evidence="4" key="1">
    <citation type="submission" date="2018-09" db="EMBL/GenBank/DDBJ databases">
        <title>Paracoccus onubensis nov. sp. a moderate halophilic bacterium isolated from Gruta de las Maravillas (Aracena, Spain).</title>
        <authorList>
            <person name="Jurado V."/>
            <person name="Gutierrez-Patricio S."/>
            <person name="Gonzalez-Pimentel J.L."/>
            <person name="Miller A.Z."/>
            <person name="Laiz L."/>
            <person name="Saiz-Jimenez C."/>
        </authorList>
    </citation>
    <scope>NUCLEOTIDE SEQUENCE [LARGE SCALE GENOMIC DNA]</scope>
    <source>
        <strain evidence="4">DSM 26381</strain>
    </source>
</reference>
<dbReference type="Pfam" id="PF13692">
    <property type="entry name" value="Glyco_trans_1_4"/>
    <property type="match status" value="1"/>
</dbReference>
<name>A0A418ZUZ4_9RHOB</name>
<dbReference type="AlphaFoldDB" id="A0A418ZUZ4"/>
<accession>A0A418ZUZ4</accession>
<keyword evidence="2 3" id="KW-0808">Transferase</keyword>
<dbReference type="Proteomes" id="UP000283587">
    <property type="component" value="Unassembled WGS sequence"/>
</dbReference>
<evidence type="ECO:0000313" key="3">
    <source>
        <dbReference type="EMBL" id="RJL03311.1"/>
    </source>
</evidence>
<keyword evidence="4" id="KW-1185">Reference proteome</keyword>
<evidence type="ECO:0000313" key="4">
    <source>
        <dbReference type="Proteomes" id="UP000283587"/>
    </source>
</evidence>
<gene>
    <name evidence="3" type="ORF">D3P05_21440</name>
</gene>
<dbReference type="EMBL" id="QZEW01000140">
    <property type="protein sequence ID" value="RJL03311.1"/>
    <property type="molecule type" value="Genomic_DNA"/>
</dbReference>
<proteinExistence type="predicted"/>
<dbReference type="OrthoDB" id="7527830at2"/>
<sequence length="522" mass="56753">MYDLLFDAEFYRQRYAVGEKDALRHFIAEGDRMGFDPGPYFSTCFYKQRYPQWQAEGARTAAEDFLRQVGRGRLRQPHPLIDPRYYLSTYPDLAGLGAAAALHFIEHGDAEVRSPSAGFDAGFYQRCYLALDQRHPFRHFVTTGQGLGLLPLPHPRSRSLSCETMAGLTGGLTRSVLFCLHDAQPAGVPILTLDLARAFAERGWQPVFALHRAGPLIDRFRQLGPALILAEGWDWEGLVEGLPPRSPVLVNTAAAADMAAAPARAGHPALLLMHEMAEYIRDQGFVPHLRSAQAAGARLIASMPRMAEALADELGPLEAVRPGLILPKASLRDFRRMRLWRGRQGGPVFIGGGHADRRKGFDLFLEAAARLAETHPEARFIWLGALDGWARELADQALAAGLELTLPGFVADSLAWYRAADVYLLTSRQDPGPTTVIHAAATGTPFVGYAADIGIIGMTDGIGDFVPPGDVGAFVAAAGRAVTSSAARRRALRRHIKAETAFAPYADALLSRLAKTTTAAAT</sequence>
<evidence type="ECO:0000256" key="2">
    <source>
        <dbReference type="ARBA" id="ARBA00022679"/>
    </source>
</evidence>
<dbReference type="GO" id="GO:0016757">
    <property type="term" value="F:glycosyltransferase activity"/>
    <property type="evidence" value="ECO:0007669"/>
    <property type="project" value="UniProtKB-KW"/>
</dbReference>
<dbReference type="RefSeq" id="WP_119900810.1">
    <property type="nucleotide sequence ID" value="NZ_QNRC01000023.1"/>
</dbReference>